<feature type="domain" description="Tripartite ATP-independent periplasmic transporters DctQ component" evidence="10">
    <location>
        <begin position="28"/>
        <end position="144"/>
    </location>
</feature>
<feature type="transmembrane region" description="Helical" evidence="9">
    <location>
        <begin position="12"/>
        <end position="35"/>
    </location>
</feature>
<evidence type="ECO:0000256" key="5">
    <source>
        <dbReference type="ARBA" id="ARBA00022692"/>
    </source>
</evidence>
<dbReference type="Pfam" id="PF04290">
    <property type="entry name" value="DctQ"/>
    <property type="match status" value="1"/>
</dbReference>
<feature type="transmembrane region" description="Helical" evidence="9">
    <location>
        <begin position="131"/>
        <end position="152"/>
    </location>
</feature>
<evidence type="ECO:0000256" key="3">
    <source>
        <dbReference type="ARBA" id="ARBA00022475"/>
    </source>
</evidence>
<comment type="function">
    <text evidence="9">Part of the tripartite ATP-independent periplasmic (TRAP) transport system.</text>
</comment>
<evidence type="ECO:0000313" key="11">
    <source>
        <dbReference type="EMBL" id="GAA5091004.1"/>
    </source>
</evidence>
<feature type="transmembrane region" description="Helical" evidence="9">
    <location>
        <begin position="50"/>
        <end position="68"/>
    </location>
</feature>
<gene>
    <name evidence="11" type="ORF">GCM10023337_16200</name>
</gene>
<keyword evidence="5 9" id="KW-0812">Transmembrane</keyword>
<evidence type="ECO:0000256" key="9">
    <source>
        <dbReference type="RuleBase" id="RU369079"/>
    </source>
</evidence>
<proteinExistence type="inferred from homology"/>
<dbReference type="InterPro" id="IPR007387">
    <property type="entry name" value="TRAP_DctQ"/>
</dbReference>
<keyword evidence="2 9" id="KW-0813">Transport</keyword>
<evidence type="ECO:0000256" key="1">
    <source>
        <dbReference type="ARBA" id="ARBA00004429"/>
    </source>
</evidence>
<keyword evidence="7 9" id="KW-0472">Membrane</keyword>
<accession>A0ABP9M4H5</accession>
<evidence type="ECO:0000313" key="12">
    <source>
        <dbReference type="Proteomes" id="UP001500227"/>
    </source>
</evidence>
<keyword evidence="12" id="KW-1185">Reference proteome</keyword>
<protein>
    <recommendedName>
        <fullName evidence="9">TRAP transporter small permease protein</fullName>
    </recommendedName>
</protein>
<sequence length="160" mass="17675">MRTRLINLCERFTAFTQGVSALLLVLATLLVFYQVITRFLLNNPATWTEVLARAAMIWMVFLAAGAVFKQGSMITLDFFRAILPPSVQNILLGVVTLLCTLFIAVLIWYGYQMTGRVHKQTVALLGVPMSWLYAAIPVGALCAIPGIILHYLKPASSQNS</sequence>
<evidence type="ECO:0000259" key="10">
    <source>
        <dbReference type="Pfam" id="PF04290"/>
    </source>
</evidence>
<dbReference type="EMBL" id="BAABKD010000009">
    <property type="protein sequence ID" value="GAA5091004.1"/>
    <property type="molecule type" value="Genomic_DNA"/>
</dbReference>
<keyword evidence="6 9" id="KW-1133">Transmembrane helix</keyword>
<evidence type="ECO:0000256" key="2">
    <source>
        <dbReference type="ARBA" id="ARBA00022448"/>
    </source>
</evidence>
<evidence type="ECO:0000256" key="7">
    <source>
        <dbReference type="ARBA" id="ARBA00023136"/>
    </source>
</evidence>
<keyword evidence="3" id="KW-1003">Cell membrane</keyword>
<organism evidence="11 12">
    <name type="scientific">Paenalcaligenes hermetiae</name>
    <dbReference type="NCBI Taxonomy" id="1157987"/>
    <lineage>
        <taxon>Bacteria</taxon>
        <taxon>Pseudomonadati</taxon>
        <taxon>Pseudomonadota</taxon>
        <taxon>Betaproteobacteria</taxon>
        <taxon>Burkholderiales</taxon>
        <taxon>Alcaligenaceae</taxon>
        <taxon>Paenalcaligenes</taxon>
    </lineage>
</organism>
<comment type="subcellular location">
    <subcellularLocation>
        <location evidence="1 9">Cell inner membrane</location>
        <topology evidence="1 9">Multi-pass membrane protein</topology>
    </subcellularLocation>
</comment>
<reference evidence="12" key="1">
    <citation type="journal article" date="2019" name="Int. J. Syst. Evol. Microbiol.">
        <title>The Global Catalogue of Microorganisms (GCM) 10K type strain sequencing project: providing services to taxonomists for standard genome sequencing and annotation.</title>
        <authorList>
            <consortium name="The Broad Institute Genomics Platform"/>
            <consortium name="The Broad Institute Genome Sequencing Center for Infectious Disease"/>
            <person name="Wu L."/>
            <person name="Ma J."/>
        </authorList>
    </citation>
    <scope>NUCLEOTIDE SEQUENCE [LARGE SCALE GENOMIC DNA]</scope>
    <source>
        <strain evidence="12">JCM 18423</strain>
    </source>
</reference>
<dbReference type="PANTHER" id="PTHR35011:SF2">
    <property type="entry name" value="2,3-DIKETO-L-GULONATE TRAP TRANSPORTER SMALL PERMEASE PROTEIN YIAM"/>
    <property type="match status" value="1"/>
</dbReference>
<comment type="caution">
    <text evidence="11">The sequence shown here is derived from an EMBL/GenBank/DDBJ whole genome shotgun (WGS) entry which is preliminary data.</text>
</comment>
<evidence type="ECO:0000256" key="8">
    <source>
        <dbReference type="ARBA" id="ARBA00038436"/>
    </source>
</evidence>
<evidence type="ECO:0000256" key="6">
    <source>
        <dbReference type="ARBA" id="ARBA00022989"/>
    </source>
</evidence>
<dbReference type="PANTHER" id="PTHR35011">
    <property type="entry name" value="2,3-DIKETO-L-GULONATE TRAP TRANSPORTER SMALL PERMEASE PROTEIN YIAM"/>
    <property type="match status" value="1"/>
</dbReference>
<evidence type="ECO:0000256" key="4">
    <source>
        <dbReference type="ARBA" id="ARBA00022519"/>
    </source>
</evidence>
<comment type="subunit">
    <text evidence="9">The complex comprises the extracytoplasmic solute receptor protein and the two transmembrane proteins.</text>
</comment>
<name>A0ABP9M4H5_9BURK</name>
<dbReference type="Proteomes" id="UP001500227">
    <property type="component" value="Unassembled WGS sequence"/>
</dbReference>
<feature type="transmembrane region" description="Helical" evidence="9">
    <location>
        <begin position="89"/>
        <end position="111"/>
    </location>
</feature>
<comment type="similarity">
    <text evidence="8 9">Belongs to the TRAP transporter small permease family.</text>
</comment>
<dbReference type="InterPro" id="IPR055348">
    <property type="entry name" value="DctQ"/>
</dbReference>
<keyword evidence="4 9" id="KW-0997">Cell inner membrane</keyword>
<dbReference type="RefSeq" id="WP_345370936.1">
    <property type="nucleotide sequence ID" value="NZ_BAABKD010000009.1"/>
</dbReference>